<dbReference type="Proteomes" id="UP001500767">
    <property type="component" value="Unassembled WGS sequence"/>
</dbReference>
<proteinExistence type="predicted"/>
<dbReference type="Gene3D" id="3.30.70.1120">
    <property type="entry name" value="TT1725-like"/>
    <property type="match status" value="1"/>
</dbReference>
<dbReference type="PANTHER" id="PTHR36441:SF1">
    <property type="entry name" value="DUF503 DOMAIN-CONTAINING PROTEIN"/>
    <property type="match status" value="1"/>
</dbReference>
<organism evidence="1 2">
    <name type="scientific">Microlunatus spumicola</name>
    <dbReference type="NCBI Taxonomy" id="81499"/>
    <lineage>
        <taxon>Bacteria</taxon>
        <taxon>Bacillati</taxon>
        <taxon>Actinomycetota</taxon>
        <taxon>Actinomycetes</taxon>
        <taxon>Propionibacteriales</taxon>
        <taxon>Propionibacteriaceae</taxon>
        <taxon>Microlunatus</taxon>
    </lineage>
</organism>
<dbReference type="InterPro" id="IPR007546">
    <property type="entry name" value="DUF503"/>
</dbReference>
<dbReference type="PANTHER" id="PTHR36441">
    <property type="entry name" value="HYPOTHETICAL CYTOSOLIC PROTEIN"/>
    <property type="match status" value="1"/>
</dbReference>
<comment type="caution">
    <text evidence="1">The sequence shown here is derived from an EMBL/GenBank/DDBJ whole genome shotgun (WGS) entry which is preliminary data.</text>
</comment>
<sequence length="98" mass="10905">MWTGTLELDLLLGDVHSLKEKRSVVRPLVAELRRRFEVSAAEVGHLDLHRRAAVGVGLVAADRAHVVEVLDAAERLAAYRPEVELLSARRRLVSSDDE</sequence>
<dbReference type="RefSeq" id="WP_204913220.1">
    <property type="nucleotide sequence ID" value="NZ_BAAAYR010000004.1"/>
</dbReference>
<accession>A0ABP6XMJ9</accession>
<dbReference type="Pfam" id="PF04456">
    <property type="entry name" value="DUF503"/>
    <property type="match status" value="1"/>
</dbReference>
<reference evidence="2" key="1">
    <citation type="journal article" date="2019" name="Int. J. Syst. Evol. Microbiol.">
        <title>The Global Catalogue of Microorganisms (GCM) 10K type strain sequencing project: providing services to taxonomists for standard genome sequencing and annotation.</title>
        <authorList>
            <consortium name="The Broad Institute Genomics Platform"/>
            <consortium name="The Broad Institute Genome Sequencing Center for Infectious Disease"/>
            <person name="Wu L."/>
            <person name="Ma J."/>
        </authorList>
    </citation>
    <scope>NUCLEOTIDE SEQUENCE [LARGE SCALE GENOMIC DNA]</scope>
    <source>
        <strain evidence="2">JCM 16540</strain>
    </source>
</reference>
<evidence type="ECO:0000313" key="2">
    <source>
        <dbReference type="Proteomes" id="UP001500767"/>
    </source>
</evidence>
<name>A0ABP6XMJ9_9ACTN</name>
<keyword evidence="2" id="KW-1185">Reference proteome</keyword>
<dbReference type="InterPro" id="IPR036746">
    <property type="entry name" value="TT1725-like_sf"/>
</dbReference>
<protein>
    <submittedName>
        <fullName evidence="1">DUF503 domain-containing protein</fullName>
    </submittedName>
</protein>
<dbReference type="SUPFAM" id="SSF103007">
    <property type="entry name" value="Hypothetical protein TT1725"/>
    <property type="match status" value="1"/>
</dbReference>
<gene>
    <name evidence="1" type="ORF">GCM10022197_27560</name>
</gene>
<evidence type="ECO:0000313" key="1">
    <source>
        <dbReference type="EMBL" id="GAA3569716.1"/>
    </source>
</evidence>
<dbReference type="EMBL" id="BAAAYR010000004">
    <property type="protein sequence ID" value="GAA3569716.1"/>
    <property type="molecule type" value="Genomic_DNA"/>
</dbReference>